<evidence type="ECO:0000313" key="4">
    <source>
        <dbReference type="EMBL" id="KAK3256518.1"/>
    </source>
</evidence>
<gene>
    <name evidence="4" type="ORF">CYMTET_34351</name>
</gene>
<evidence type="ECO:0000259" key="3">
    <source>
        <dbReference type="PROSITE" id="PS51166"/>
    </source>
</evidence>
<feature type="region of interest" description="Disordered" evidence="2">
    <location>
        <begin position="753"/>
        <end position="773"/>
    </location>
</feature>
<dbReference type="InterPro" id="IPR013784">
    <property type="entry name" value="Carb-bd-like_fold"/>
</dbReference>
<accession>A0AAE0KQ14</accession>
<feature type="coiled-coil region" evidence="1">
    <location>
        <begin position="447"/>
        <end position="481"/>
    </location>
</feature>
<keyword evidence="5" id="KW-1185">Reference proteome</keyword>
<dbReference type="Pfam" id="PF00686">
    <property type="entry name" value="CBM_20"/>
    <property type="match status" value="1"/>
</dbReference>
<dbReference type="InterPro" id="IPR013783">
    <property type="entry name" value="Ig-like_fold"/>
</dbReference>
<feature type="coiled-coil region" evidence="1">
    <location>
        <begin position="205"/>
        <end position="239"/>
    </location>
</feature>
<feature type="region of interest" description="Disordered" evidence="2">
    <location>
        <begin position="563"/>
        <end position="594"/>
    </location>
</feature>
<dbReference type="GO" id="GO:2001070">
    <property type="term" value="F:starch binding"/>
    <property type="evidence" value="ECO:0007669"/>
    <property type="project" value="InterPro"/>
</dbReference>
<feature type="coiled-coil region" evidence="1">
    <location>
        <begin position="619"/>
        <end position="673"/>
    </location>
</feature>
<feature type="coiled-coil region" evidence="1">
    <location>
        <begin position="335"/>
        <end position="401"/>
    </location>
</feature>
<dbReference type="SUPFAM" id="SSF49452">
    <property type="entry name" value="Starch-binding domain-like"/>
    <property type="match status" value="1"/>
</dbReference>
<dbReference type="AlphaFoldDB" id="A0AAE0KQ14"/>
<dbReference type="Gene3D" id="2.60.40.10">
    <property type="entry name" value="Immunoglobulins"/>
    <property type="match status" value="1"/>
</dbReference>
<reference evidence="4 5" key="1">
    <citation type="journal article" date="2015" name="Genome Biol. Evol.">
        <title>Comparative Genomics of a Bacterivorous Green Alga Reveals Evolutionary Causalities and Consequences of Phago-Mixotrophic Mode of Nutrition.</title>
        <authorList>
            <person name="Burns J.A."/>
            <person name="Paasch A."/>
            <person name="Narechania A."/>
            <person name="Kim E."/>
        </authorList>
    </citation>
    <scope>NUCLEOTIDE SEQUENCE [LARGE SCALE GENOMIC DNA]</scope>
    <source>
        <strain evidence="4 5">PLY_AMNH</strain>
    </source>
</reference>
<evidence type="ECO:0000313" key="5">
    <source>
        <dbReference type="Proteomes" id="UP001190700"/>
    </source>
</evidence>
<organism evidence="4 5">
    <name type="scientific">Cymbomonas tetramitiformis</name>
    <dbReference type="NCBI Taxonomy" id="36881"/>
    <lineage>
        <taxon>Eukaryota</taxon>
        <taxon>Viridiplantae</taxon>
        <taxon>Chlorophyta</taxon>
        <taxon>Pyramimonadophyceae</taxon>
        <taxon>Pyramimonadales</taxon>
        <taxon>Pyramimonadaceae</taxon>
        <taxon>Cymbomonas</taxon>
    </lineage>
</organism>
<evidence type="ECO:0000256" key="1">
    <source>
        <dbReference type="SAM" id="Coils"/>
    </source>
</evidence>
<proteinExistence type="predicted"/>
<sequence>MSAALSSMSDFAGDEAQVRQWTNTGLRGGVAAGFGASGHLYDDMQWAEGRVHKAALQAQVWSKRRERREILPLYGGSTPASADPVGGEGTGPSTGLGAEMETLVMRELEARAIEALVLAQTLQSAAPGLETEMHNLEPQQLTESVDEALKLAAEALGEQGQQRASAAWELGLLQGRGSLCRSGAQDWWPVWGGTVAESLWKGQKDQSAAAQLDKEMRRVQEAEREKMMALVEVSRLQVELQHVAGLQGEAREAKQLQLTRATEQLQAGTDAIREAVTAAVIASRRESQPSRSYSVRLAWLQGALQAAARECAARLGAQRVASEDSGSDAERDLAIQRLELELARLEGLLWEVEEEARALEELGERRLELKRAELAWGRSEVEAARRTLAEMDIAYADTEKRVRVLAAARVELADAGSSKLEGVEAPGDAPLERTQEEVRALDVRAELEVISQSRLQEQKQLEELERTARAVLIQAQVLQAEFSASAATWTELRSGRGDAAAACPPVAPEEAIEEQADEMVWQVHRVLAEMAAGRRQLGAAEALMAQVDAHLVVLAPEGGEQPALEEGAANAGDGGSLEGGEAAVDKQTPGSAAREEMITEMQGALVAAAELEELQAYQLEGMRARYAQLSEQLLLAEEKFLEVPTENLADGHFQHAAQRLRKLRAQVAAADAQVSSVAQCQAAVRSVCGELRAEAHPAEAAIREQWDAVEVRASQVAATCSDMLEVVASCDARCTRTAERMWALEVVMEALSKRADKQGPSPEGGGDQSELSTADSAFREKVLAALEALRAEHDQLAATMAVQAMDRDAATARVGVLGQLWEHATRELERVWAHTAGAGGAAARLGEVAQAMQDEVKIALAREVMEEMDAATETRNELLAAEGVQVQQLQADLASAWERISETRETLKEMLRLAEDRWATQRGEHSKRTAGDVGALRSRLAEARESAARMRGTQVPGQTAPPAGLDMHNPAEVPRGEIQAQFSIQYATDFGVQMMLLTSAEDWDPKRGRLLQWGPGHIWSLQTSFPAGSVIQYKYITVRVHGDGWVEVLNWQQGNNRVLVLPARHTNGEMISCDDVWSACPVLGKVKVVNADGRRIPVSNLLDIAERYYNNQNSSLSKQSEGHLDEPDTSVLRAALDLLEQDDGGGDK</sequence>
<dbReference type="InterPro" id="IPR002044">
    <property type="entry name" value="CBM20"/>
</dbReference>
<comment type="caution">
    <text evidence="4">The sequence shown here is derived from an EMBL/GenBank/DDBJ whole genome shotgun (WGS) entry which is preliminary data.</text>
</comment>
<dbReference type="Proteomes" id="UP001190700">
    <property type="component" value="Unassembled WGS sequence"/>
</dbReference>
<dbReference type="EMBL" id="LGRX02021585">
    <property type="protein sequence ID" value="KAK3256518.1"/>
    <property type="molecule type" value="Genomic_DNA"/>
</dbReference>
<keyword evidence="1" id="KW-0175">Coiled coil</keyword>
<evidence type="ECO:0000256" key="2">
    <source>
        <dbReference type="SAM" id="MobiDB-lite"/>
    </source>
</evidence>
<name>A0AAE0KQ14_9CHLO</name>
<protein>
    <submittedName>
        <fullName evidence="4">4-alpha-glucanotransferase dpe2</fullName>
    </submittedName>
</protein>
<feature type="domain" description="CBM20" evidence="3">
    <location>
        <begin position="972"/>
        <end position="1079"/>
    </location>
</feature>
<dbReference type="SMART" id="SM01065">
    <property type="entry name" value="CBM_2"/>
    <property type="match status" value="1"/>
</dbReference>
<dbReference type="PROSITE" id="PS51166">
    <property type="entry name" value="CBM20"/>
    <property type="match status" value="1"/>
</dbReference>